<proteinExistence type="predicted"/>
<protein>
    <submittedName>
        <fullName evidence="1">Uncharacterized protein</fullName>
    </submittedName>
</protein>
<name>A0AAN1AFZ7_ECO57</name>
<dbReference type="EMBL" id="CP017669">
    <property type="protein sequence ID" value="APA39521.1"/>
    <property type="molecule type" value="Genomic_DNA"/>
</dbReference>
<evidence type="ECO:0000313" key="1">
    <source>
        <dbReference type="EMBL" id="APA39521.1"/>
    </source>
</evidence>
<dbReference type="AlphaFoldDB" id="A0AAN1AFZ7"/>
<organism evidence="1 2">
    <name type="scientific">Escherichia coli O157:H7</name>
    <dbReference type="NCBI Taxonomy" id="83334"/>
    <lineage>
        <taxon>Bacteria</taxon>
        <taxon>Pseudomonadati</taxon>
        <taxon>Pseudomonadota</taxon>
        <taxon>Gammaproteobacteria</taxon>
        <taxon>Enterobacterales</taxon>
        <taxon>Enterobacteriaceae</taxon>
        <taxon>Escherichia</taxon>
    </lineage>
</organism>
<gene>
    <name evidence="1" type="ORF">AU473_00745</name>
</gene>
<evidence type="ECO:0000313" key="2">
    <source>
        <dbReference type="Proteomes" id="UP000177471"/>
    </source>
</evidence>
<sequence>MKKIRERCANVFVTMRAKNKDAPLGALAEFFAKNSANALCNSQIQGIYHATTSSSPPRSAQCF</sequence>
<accession>A0AAN1AFZ7</accession>
<dbReference type="Proteomes" id="UP000177471">
    <property type="component" value="Chromosome"/>
</dbReference>
<reference evidence="1 2" key="1">
    <citation type="submission" date="2016-10" db="EMBL/GenBank/DDBJ databases">
        <title>E. coli O157:H7 PA20.</title>
        <authorList>
            <person name="Uhlich G.A."/>
            <person name="Chen C.-Y."/>
            <person name="Paoli G."/>
        </authorList>
    </citation>
    <scope>NUCLEOTIDE SEQUENCE [LARGE SCALE GENOMIC DNA]</scope>
    <source>
        <strain evidence="1 2">PA20</strain>
    </source>
</reference>